<dbReference type="InterPro" id="IPR015797">
    <property type="entry name" value="NUDIX_hydrolase-like_dom_sf"/>
</dbReference>
<dbReference type="Pfam" id="PF00293">
    <property type="entry name" value="NUDIX"/>
    <property type="match status" value="1"/>
</dbReference>
<evidence type="ECO:0000313" key="2">
    <source>
        <dbReference type="EMBL" id="MBJ7602589.1"/>
    </source>
</evidence>
<accession>A0A934K9S3</accession>
<dbReference type="Proteomes" id="UP000620075">
    <property type="component" value="Unassembled WGS sequence"/>
</dbReference>
<evidence type="ECO:0000259" key="1">
    <source>
        <dbReference type="PROSITE" id="PS51462"/>
    </source>
</evidence>
<protein>
    <submittedName>
        <fullName evidence="2">NUDIX domain-containing protein</fullName>
    </submittedName>
</protein>
<dbReference type="InterPro" id="IPR000086">
    <property type="entry name" value="NUDIX_hydrolase_dom"/>
</dbReference>
<organism evidence="2 3">
    <name type="scientific">Candidatus Dormiibacter inghamiae</name>
    <dbReference type="NCBI Taxonomy" id="3127013"/>
    <lineage>
        <taxon>Bacteria</taxon>
        <taxon>Bacillati</taxon>
        <taxon>Candidatus Dormiibacterota</taxon>
        <taxon>Candidatus Dormibacteria</taxon>
        <taxon>Candidatus Dormibacterales</taxon>
        <taxon>Candidatus Dormibacteraceae</taxon>
        <taxon>Candidatus Dormiibacter</taxon>
    </lineage>
</organism>
<name>A0A934K9S3_9BACT</name>
<proteinExistence type="predicted"/>
<dbReference type="PROSITE" id="PS51462">
    <property type="entry name" value="NUDIX"/>
    <property type="match status" value="1"/>
</dbReference>
<dbReference type="SUPFAM" id="SSF55811">
    <property type="entry name" value="Nudix"/>
    <property type="match status" value="1"/>
</dbReference>
<sequence>MPASHYCLNCGLPLQTQTREGREVECCQRCGFVLWHDPKVVTVVVVENDSGELVLGRRGIDPGYGRWCLPGGFVNDDEDPAEAAARECWEEVCAQVDITRLLNVYHVAKEDAPSLIAIAYSARLRQGEIPQAGEEMLEVAAFATDVLPELAFPSHFQALRDYLAAREETKQR</sequence>
<feature type="domain" description="Nudix hydrolase" evidence="1">
    <location>
        <begin position="35"/>
        <end position="165"/>
    </location>
</feature>
<dbReference type="EMBL" id="JAEKNQ010000021">
    <property type="protein sequence ID" value="MBJ7602589.1"/>
    <property type="molecule type" value="Genomic_DNA"/>
</dbReference>
<comment type="caution">
    <text evidence="2">The sequence shown here is derived from an EMBL/GenBank/DDBJ whole genome shotgun (WGS) entry which is preliminary data.</text>
</comment>
<evidence type="ECO:0000313" key="3">
    <source>
        <dbReference type="Proteomes" id="UP000620075"/>
    </source>
</evidence>
<reference evidence="2 3" key="1">
    <citation type="submission" date="2020-10" db="EMBL/GenBank/DDBJ databases">
        <title>Ca. Dormibacterota MAGs.</title>
        <authorList>
            <person name="Montgomery K."/>
        </authorList>
    </citation>
    <scope>NUCLEOTIDE SEQUENCE [LARGE SCALE GENOMIC DNA]</scope>
    <source>
        <strain evidence="2">SC8811_S16_3</strain>
    </source>
</reference>
<dbReference type="Gene3D" id="3.90.79.10">
    <property type="entry name" value="Nucleoside Triphosphate Pyrophosphohydrolase"/>
    <property type="match status" value="1"/>
</dbReference>
<dbReference type="PANTHER" id="PTHR43222">
    <property type="entry name" value="NUDIX HYDROLASE 23"/>
    <property type="match status" value="1"/>
</dbReference>
<dbReference type="AlphaFoldDB" id="A0A934K9S3"/>
<gene>
    <name evidence="2" type="ORF">JF888_05275</name>
</gene>
<dbReference type="RefSeq" id="WP_338177199.1">
    <property type="nucleotide sequence ID" value="NZ_JAEKNQ010000021.1"/>
</dbReference>
<dbReference type="PANTHER" id="PTHR43222:SF2">
    <property type="entry name" value="NUDIX HYDROLASE 23, CHLOROPLASTIC"/>
    <property type="match status" value="1"/>
</dbReference>